<gene>
    <name evidence="1" type="ORF">BG910_04725</name>
    <name evidence="2" type="ORF">BG910_06450</name>
</gene>
<dbReference type="AlphaFoldDB" id="A0A220S0Z8"/>
<organism evidence="1 3">
    <name type="scientific">Neisseria chenwenguii</name>
    <dbReference type="NCBI Taxonomy" id="1853278"/>
    <lineage>
        <taxon>Bacteria</taxon>
        <taxon>Pseudomonadati</taxon>
        <taxon>Pseudomonadota</taxon>
        <taxon>Betaproteobacteria</taxon>
        <taxon>Neisseriales</taxon>
        <taxon>Neisseriaceae</taxon>
        <taxon>Neisseria</taxon>
    </lineage>
</organism>
<keyword evidence="3" id="KW-1185">Reference proteome</keyword>
<proteinExistence type="predicted"/>
<dbReference type="OrthoDB" id="8602085at2"/>
<evidence type="ECO:0000313" key="1">
    <source>
        <dbReference type="EMBL" id="ASK27134.1"/>
    </source>
</evidence>
<dbReference type="EMBL" id="CP022278">
    <property type="protein sequence ID" value="ASK27426.1"/>
    <property type="molecule type" value="Genomic_DNA"/>
</dbReference>
<evidence type="ECO:0000313" key="2">
    <source>
        <dbReference type="EMBL" id="ASK27426.1"/>
    </source>
</evidence>
<dbReference type="Proteomes" id="UP000198238">
    <property type="component" value="Chromosome"/>
</dbReference>
<dbReference type="KEGG" id="nei:BG910_04725"/>
<reference evidence="1 3" key="1">
    <citation type="submission" date="2017-06" db="EMBL/GenBank/DDBJ databases">
        <title>Neisseria chenwenguii sp. nov., isolated from the intestinal contents of Tibetan Plateau Pika in Yushu, Qinghai Province, China.</title>
        <authorList>
            <person name="Zhang G."/>
        </authorList>
    </citation>
    <scope>NUCLEOTIDE SEQUENCE [LARGE SCALE GENOMIC DNA]</scope>
    <source>
        <strain evidence="1 3">10023</strain>
    </source>
</reference>
<sequence>MGFFNEATEYLRQMLNSVQSTDNPAYLKPLAHMGMLYGFVDDAGLIIGRLKRMELLEPDQQDELERIYLLLKQTGVSQAVMADTVLAAKKLLAGEGLQIPTYSFGYSVEHDIFIELKMVCFENNTERLAEADESLSRMLVDMEESVDENLINFSISCRPYNPGYGIGS</sequence>
<accession>A0A220S0Z8</accession>
<evidence type="ECO:0000313" key="3">
    <source>
        <dbReference type="Proteomes" id="UP000198238"/>
    </source>
</evidence>
<dbReference type="EMBL" id="CP022278">
    <property type="protein sequence ID" value="ASK27134.1"/>
    <property type="molecule type" value="Genomic_DNA"/>
</dbReference>
<dbReference type="KEGG" id="nei:BG910_06450"/>
<name>A0A220S0Z8_9NEIS</name>
<protein>
    <submittedName>
        <fullName evidence="1">Uncharacterized protein</fullName>
    </submittedName>
</protein>